<dbReference type="Proteomes" id="UP000050525">
    <property type="component" value="Unassembled WGS sequence"/>
</dbReference>
<dbReference type="InterPro" id="IPR041373">
    <property type="entry name" value="RT_RNaseH"/>
</dbReference>
<dbReference type="Pfam" id="PF17917">
    <property type="entry name" value="RT_RNaseH"/>
    <property type="match status" value="1"/>
</dbReference>
<dbReference type="PANTHER" id="PTHR37984:SF5">
    <property type="entry name" value="PROTEIN NYNRIN-LIKE"/>
    <property type="match status" value="1"/>
</dbReference>
<dbReference type="InterPro" id="IPR050951">
    <property type="entry name" value="Retrovirus_Pol_polyprotein"/>
</dbReference>
<keyword evidence="13" id="KW-1185">Reference proteome</keyword>
<dbReference type="EMBL" id="AKHW03000635">
    <property type="protein sequence ID" value="KYO45130.1"/>
    <property type="molecule type" value="Genomic_DNA"/>
</dbReference>
<dbReference type="GO" id="GO:0006508">
    <property type="term" value="P:proteolysis"/>
    <property type="evidence" value="ECO:0007669"/>
    <property type="project" value="UniProtKB-KW"/>
</dbReference>
<evidence type="ECO:0000256" key="5">
    <source>
        <dbReference type="ARBA" id="ARBA00022695"/>
    </source>
</evidence>
<comment type="caution">
    <text evidence="12">The sequence shown here is derived from an EMBL/GenBank/DDBJ whole genome shotgun (WGS) entry which is preliminary data.</text>
</comment>
<protein>
    <recommendedName>
        <fullName evidence="2">ribonuclease H</fullName>
        <ecNumber evidence="2">3.1.26.4</ecNumber>
    </recommendedName>
</protein>
<dbReference type="FunFam" id="3.10.10.10:FF:000007">
    <property type="entry name" value="Retrovirus-related Pol polyprotein from transposon 17.6-like Protein"/>
    <property type="match status" value="1"/>
</dbReference>
<feature type="compositionally biased region" description="Basic and acidic residues" evidence="10">
    <location>
        <begin position="498"/>
        <end position="509"/>
    </location>
</feature>
<feature type="region of interest" description="Disordered" evidence="10">
    <location>
        <begin position="544"/>
        <end position="570"/>
    </location>
</feature>
<dbReference type="PROSITE" id="PS50878">
    <property type="entry name" value="RT_POL"/>
    <property type="match status" value="1"/>
</dbReference>
<dbReference type="EC" id="3.1.26.4" evidence="2"/>
<dbReference type="InterPro" id="IPR043128">
    <property type="entry name" value="Rev_trsase/Diguanyl_cyclase"/>
</dbReference>
<keyword evidence="9" id="KW-0695">RNA-directed DNA polymerase</keyword>
<gene>
    <name evidence="12" type="ORF">Y1Q_0007420</name>
</gene>
<feature type="region of interest" description="Disordered" evidence="10">
    <location>
        <begin position="498"/>
        <end position="521"/>
    </location>
</feature>
<feature type="domain" description="Reverse transcriptase" evidence="11">
    <location>
        <begin position="101"/>
        <end position="281"/>
    </location>
</feature>
<dbReference type="GO" id="GO:0004523">
    <property type="term" value="F:RNA-DNA hybrid ribonuclease activity"/>
    <property type="evidence" value="ECO:0007669"/>
    <property type="project" value="UniProtKB-EC"/>
</dbReference>
<name>A0A151P828_ALLMI</name>
<evidence type="ECO:0000256" key="10">
    <source>
        <dbReference type="SAM" id="MobiDB-lite"/>
    </source>
</evidence>
<evidence type="ECO:0000313" key="13">
    <source>
        <dbReference type="Proteomes" id="UP000050525"/>
    </source>
</evidence>
<evidence type="ECO:0000256" key="1">
    <source>
        <dbReference type="ARBA" id="ARBA00010879"/>
    </source>
</evidence>
<feature type="compositionally biased region" description="Low complexity" evidence="10">
    <location>
        <begin position="557"/>
        <end position="570"/>
    </location>
</feature>
<keyword evidence="3" id="KW-0645">Protease</keyword>
<sequence length="570" mass="64897">MGWVTFIENDEEDLGPQGSRRDVAPPEKVEQFIGVGEDLSKPQKRETWRLIHEFQDVFRKEPGWVQDAIHTIKTPPGAIVREKWRPIPHHLLEAVRKEVSSMLRLGVVRPSRSPWRSPLVPMRKPDGSLRLCIDYRRLNVLAVFNASPMPQVYELIERIGEAQYISTLDLAKGYWQIPVALAHRPKTAFGTPWGLYEFVRMPFGLHEAAATFQRLMDRLLAPHAGYAAAYIDDIIIYSPTWAHHKQALRTILSELRQASLTANPQKCTLAKRETKYLGFLVGRGTIRPLADKVEMVRNFPATQNCRQLRSFLGLTNYYRRFVPYFAELTAPLMAALKGRRNGPVKWTEEMEQSFGKLKQALCEDVIMHVPNFRKTFILQTDASETAVGAVLTQEEEGIERPIVYASRKLSAAERRYATIEQECLAIRWAVDHFRYYLMSREFKLVTDHASLRWLSTAKTDNARITRWALALQPYKFQIVFRPGKSNTVTDFLSRCDSKNSSERMEHGAEKPANAPELEEEPIGQQVAEPVGNPAITPATELEKELTGQQTAEPVRKLAAAPTTELEALIG</sequence>
<dbReference type="Gene3D" id="3.30.70.270">
    <property type="match status" value="2"/>
</dbReference>
<dbReference type="CDD" id="cd09274">
    <property type="entry name" value="RNase_HI_RT_Ty3"/>
    <property type="match status" value="1"/>
</dbReference>
<dbReference type="FunFam" id="3.30.70.270:FF:000020">
    <property type="entry name" value="Transposon Tf2-6 polyprotein-like Protein"/>
    <property type="match status" value="1"/>
</dbReference>
<dbReference type="Gene3D" id="3.10.10.10">
    <property type="entry name" value="HIV Type 1 Reverse Transcriptase, subunit A, domain 1"/>
    <property type="match status" value="1"/>
</dbReference>
<keyword evidence="7" id="KW-0255">Endonuclease</keyword>
<proteinExistence type="inferred from homology"/>
<keyword evidence="4" id="KW-0808">Transferase</keyword>
<keyword evidence="8" id="KW-0378">Hydrolase</keyword>
<dbReference type="GO" id="GO:0008233">
    <property type="term" value="F:peptidase activity"/>
    <property type="evidence" value="ECO:0007669"/>
    <property type="project" value="UniProtKB-KW"/>
</dbReference>
<evidence type="ECO:0000256" key="8">
    <source>
        <dbReference type="ARBA" id="ARBA00022801"/>
    </source>
</evidence>
<dbReference type="AlphaFoldDB" id="A0A151P828"/>
<dbReference type="GO" id="GO:0003964">
    <property type="term" value="F:RNA-directed DNA polymerase activity"/>
    <property type="evidence" value="ECO:0007669"/>
    <property type="project" value="UniProtKB-KW"/>
</dbReference>
<evidence type="ECO:0000259" key="11">
    <source>
        <dbReference type="PROSITE" id="PS50878"/>
    </source>
</evidence>
<feature type="region of interest" description="Disordered" evidence="10">
    <location>
        <begin position="1"/>
        <end position="23"/>
    </location>
</feature>
<dbReference type="Pfam" id="PF00078">
    <property type="entry name" value="RVT_1"/>
    <property type="match status" value="1"/>
</dbReference>
<dbReference type="FunFam" id="3.10.20.370:FF:000001">
    <property type="entry name" value="Retrovirus-related Pol polyprotein from transposon 17.6-like protein"/>
    <property type="match status" value="1"/>
</dbReference>
<evidence type="ECO:0000256" key="4">
    <source>
        <dbReference type="ARBA" id="ARBA00022679"/>
    </source>
</evidence>
<dbReference type="CDD" id="cd01647">
    <property type="entry name" value="RT_LTR"/>
    <property type="match status" value="1"/>
</dbReference>
<dbReference type="Gene3D" id="3.10.20.370">
    <property type="match status" value="1"/>
</dbReference>
<evidence type="ECO:0000256" key="9">
    <source>
        <dbReference type="ARBA" id="ARBA00022918"/>
    </source>
</evidence>
<evidence type="ECO:0000256" key="7">
    <source>
        <dbReference type="ARBA" id="ARBA00022759"/>
    </source>
</evidence>
<keyword evidence="6" id="KW-0540">Nuclease</keyword>
<evidence type="ECO:0000256" key="3">
    <source>
        <dbReference type="ARBA" id="ARBA00022670"/>
    </source>
</evidence>
<dbReference type="STRING" id="8496.A0A151P828"/>
<organism evidence="12 13">
    <name type="scientific">Alligator mississippiensis</name>
    <name type="common">American alligator</name>
    <dbReference type="NCBI Taxonomy" id="8496"/>
    <lineage>
        <taxon>Eukaryota</taxon>
        <taxon>Metazoa</taxon>
        <taxon>Chordata</taxon>
        <taxon>Craniata</taxon>
        <taxon>Vertebrata</taxon>
        <taxon>Euteleostomi</taxon>
        <taxon>Archelosauria</taxon>
        <taxon>Archosauria</taxon>
        <taxon>Crocodylia</taxon>
        <taxon>Alligatoridae</taxon>
        <taxon>Alligatorinae</taxon>
        <taxon>Alligator</taxon>
    </lineage>
</organism>
<evidence type="ECO:0000256" key="2">
    <source>
        <dbReference type="ARBA" id="ARBA00012180"/>
    </source>
</evidence>
<comment type="similarity">
    <text evidence="1">Belongs to the beta type-B retroviral polymerase family. HERV class-II K(HML-2) pol subfamily.</text>
</comment>
<dbReference type="SUPFAM" id="SSF56672">
    <property type="entry name" value="DNA/RNA polymerases"/>
    <property type="match status" value="1"/>
</dbReference>
<accession>A0A151P828</accession>
<dbReference type="PANTHER" id="PTHR37984">
    <property type="entry name" value="PROTEIN CBG26694"/>
    <property type="match status" value="1"/>
</dbReference>
<dbReference type="InterPro" id="IPR043502">
    <property type="entry name" value="DNA/RNA_pol_sf"/>
</dbReference>
<evidence type="ECO:0000256" key="6">
    <source>
        <dbReference type="ARBA" id="ARBA00022722"/>
    </source>
</evidence>
<dbReference type="InterPro" id="IPR000477">
    <property type="entry name" value="RT_dom"/>
</dbReference>
<keyword evidence="5" id="KW-0548">Nucleotidyltransferase</keyword>
<evidence type="ECO:0000313" key="12">
    <source>
        <dbReference type="EMBL" id="KYO45130.1"/>
    </source>
</evidence>
<reference evidence="12 13" key="1">
    <citation type="journal article" date="2012" name="Genome Biol.">
        <title>Sequencing three crocodilian genomes to illuminate the evolution of archosaurs and amniotes.</title>
        <authorList>
            <person name="St John J.A."/>
            <person name="Braun E.L."/>
            <person name="Isberg S.R."/>
            <person name="Miles L.G."/>
            <person name="Chong A.Y."/>
            <person name="Gongora J."/>
            <person name="Dalzell P."/>
            <person name="Moran C."/>
            <person name="Bed'hom B."/>
            <person name="Abzhanov A."/>
            <person name="Burgess S.C."/>
            <person name="Cooksey A.M."/>
            <person name="Castoe T.A."/>
            <person name="Crawford N.G."/>
            <person name="Densmore L.D."/>
            <person name="Drew J.C."/>
            <person name="Edwards S.V."/>
            <person name="Faircloth B.C."/>
            <person name="Fujita M.K."/>
            <person name="Greenwold M.J."/>
            <person name="Hoffmann F.G."/>
            <person name="Howard J.M."/>
            <person name="Iguchi T."/>
            <person name="Janes D.E."/>
            <person name="Khan S.Y."/>
            <person name="Kohno S."/>
            <person name="de Koning A.J."/>
            <person name="Lance S.L."/>
            <person name="McCarthy F.M."/>
            <person name="McCormack J.E."/>
            <person name="Merchant M.E."/>
            <person name="Peterson D.G."/>
            <person name="Pollock D.D."/>
            <person name="Pourmand N."/>
            <person name="Raney B.J."/>
            <person name="Roessler K.A."/>
            <person name="Sanford J.R."/>
            <person name="Sawyer R.H."/>
            <person name="Schmidt C.J."/>
            <person name="Triplett E.W."/>
            <person name="Tuberville T.D."/>
            <person name="Venegas-Anaya M."/>
            <person name="Howard J.T."/>
            <person name="Jarvis E.D."/>
            <person name="Guillette L.J.Jr."/>
            <person name="Glenn T.C."/>
            <person name="Green R.E."/>
            <person name="Ray D.A."/>
        </authorList>
    </citation>
    <scope>NUCLEOTIDE SEQUENCE [LARGE SCALE GENOMIC DNA]</scope>
    <source>
        <strain evidence="12">KSC_2009_1</strain>
    </source>
</reference>